<protein>
    <recommendedName>
        <fullName evidence="11">Cytochrome P450</fullName>
    </recommendedName>
</protein>
<keyword evidence="10" id="KW-1185">Reference proteome</keyword>
<dbReference type="Pfam" id="PF00067">
    <property type="entry name" value="p450"/>
    <property type="match status" value="2"/>
</dbReference>
<keyword evidence="8" id="KW-0472">Membrane</keyword>
<evidence type="ECO:0000313" key="10">
    <source>
        <dbReference type="Proteomes" id="UP000094444"/>
    </source>
</evidence>
<dbReference type="PRINTS" id="PR00463">
    <property type="entry name" value="EP450I"/>
</dbReference>
<evidence type="ECO:0008006" key="11">
    <source>
        <dbReference type="Google" id="ProtNLM"/>
    </source>
</evidence>
<dbReference type="PANTHER" id="PTHR24305">
    <property type="entry name" value="CYTOCHROME P450"/>
    <property type="match status" value="1"/>
</dbReference>
<sequence length="602" mass="67449">MAKFKSTLQGSSLQHAHGSYLPIVAVTVLVLAVTYLFVQTLYPQPIPGIPYNKAATKTILGDMPDIGEHVKKNQSFRTWFLGQAHRHNSAITQVFLGPLSKAAVIVSDYSEVNDILSHRDGVDFKRGLKVDAFRGILPHAFPAMETFDPHFQSSRNLARDLMTLSFLHTVNGPRIYDVVCHLLELWRTRSRMAKSRPFDVAGDISDFSFDAILSAALGLGPEGGDIQHQHEELLRHAAHLQELSQSDVDDAPVSFPQHPRSAKLAALRVDEDSLWKAFVVPWPALYHRFNNLRPSVRAARRTMRDYIASQIARSGPGLADGTREPQSALDFVIQRELRAAAKEKPQQQQQQQQQQIPPAKPKAFSADPRILEPIYGYLIAGHDTSSGSLLWLVRRLASHQDEQARVRESLRATYPEAHAEGRLPTAAELVRSRAPYLDAFVEETLRCDTPVVNIMVMTRRDTTVLNHRVPANTRVFLNLAGPSLNQPSVAVADQDRRDKKPRTSAGIARQTWDEAEPDEFRPARWLNEDGGFNSMAGPILAFSAGNRGCWGKRLGYLELRMVLALLVWSFEFVDVPDEPANRETYDSLVTAPKHCVIRLREI</sequence>
<dbReference type="GO" id="GO:0005506">
    <property type="term" value="F:iron ion binding"/>
    <property type="evidence" value="ECO:0007669"/>
    <property type="project" value="InterPro"/>
</dbReference>
<dbReference type="InterPro" id="IPR036396">
    <property type="entry name" value="Cyt_P450_sf"/>
</dbReference>
<keyword evidence="8" id="KW-0812">Transmembrane</keyword>
<feature type="region of interest" description="Disordered" evidence="7">
    <location>
        <begin position="489"/>
        <end position="509"/>
    </location>
</feature>
<dbReference type="GO" id="GO:0020037">
    <property type="term" value="F:heme binding"/>
    <property type="evidence" value="ECO:0007669"/>
    <property type="project" value="InterPro"/>
</dbReference>
<evidence type="ECO:0000256" key="3">
    <source>
        <dbReference type="ARBA" id="ARBA00022617"/>
    </source>
</evidence>
<keyword evidence="5 6" id="KW-0408">Iron</keyword>
<dbReference type="GO" id="GO:0004497">
    <property type="term" value="F:monooxygenase activity"/>
    <property type="evidence" value="ECO:0007669"/>
    <property type="project" value="InterPro"/>
</dbReference>
<comment type="similarity">
    <text evidence="2">Belongs to the cytochrome P450 family.</text>
</comment>
<dbReference type="Gene3D" id="1.10.630.10">
    <property type="entry name" value="Cytochrome P450"/>
    <property type="match status" value="1"/>
</dbReference>
<name>A0A2P5HUA0_DIAHE</name>
<dbReference type="OrthoDB" id="1470350at2759"/>
<proteinExistence type="inferred from homology"/>
<comment type="caution">
    <text evidence="9">The sequence shown here is derived from an EMBL/GenBank/DDBJ whole genome shotgun (WGS) entry which is preliminary data.</text>
</comment>
<accession>A0A2P5HUA0</accession>
<evidence type="ECO:0000256" key="7">
    <source>
        <dbReference type="SAM" id="MobiDB-lite"/>
    </source>
</evidence>
<evidence type="ECO:0000313" key="9">
    <source>
        <dbReference type="EMBL" id="POS73828.1"/>
    </source>
</evidence>
<organism evidence="9 10">
    <name type="scientific">Diaporthe helianthi</name>
    <dbReference type="NCBI Taxonomy" id="158607"/>
    <lineage>
        <taxon>Eukaryota</taxon>
        <taxon>Fungi</taxon>
        <taxon>Dikarya</taxon>
        <taxon>Ascomycota</taxon>
        <taxon>Pezizomycotina</taxon>
        <taxon>Sordariomycetes</taxon>
        <taxon>Sordariomycetidae</taxon>
        <taxon>Diaporthales</taxon>
        <taxon>Diaporthaceae</taxon>
        <taxon>Diaporthe</taxon>
    </lineage>
</organism>
<evidence type="ECO:0000256" key="1">
    <source>
        <dbReference type="ARBA" id="ARBA00001971"/>
    </source>
</evidence>
<evidence type="ECO:0000256" key="5">
    <source>
        <dbReference type="ARBA" id="ARBA00023004"/>
    </source>
</evidence>
<dbReference type="SUPFAM" id="SSF48264">
    <property type="entry name" value="Cytochrome P450"/>
    <property type="match status" value="1"/>
</dbReference>
<keyword evidence="4 6" id="KW-0479">Metal-binding</keyword>
<evidence type="ECO:0000256" key="2">
    <source>
        <dbReference type="ARBA" id="ARBA00010617"/>
    </source>
</evidence>
<keyword evidence="8" id="KW-1133">Transmembrane helix</keyword>
<dbReference type="InterPro" id="IPR002401">
    <property type="entry name" value="Cyt_P450_E_grp-I"/>
</dbReference>
<dbReference type="EMBL" id="MAVT02000728">
    <property type="protein sequence ID" value="POS73828.1"/>
    <property type="molecule type" value="Genomic_DNA"/>
</dbReference>
<dbReference type="AlphaFoldDB" id="A0A2P5HUA0"/>
<feature type="region of interest" description="Disordered" evidence="7">
    <location>
        <begin position="340"/>
        <end position="363"/>
    </location>
</feature>
<dbReference type="Proteomes" id="UP000094444">
    <property type="component" value="Unassembled WGS sequence"/>
</dbReference>
<feature type="compositionally biased region" description="Low complexity" evidence="7">
    <location>
        <begin position="346"/>
        <end position="363"/>
    </location>
</feature>
<dbReference type="PRINTS" id="PR00385">
    <property type="entry name" value="P450"/>
</dbReference>
<gene>
    <name evidence="9" type="ORF">DHEL01_v207781</name>
</gene>
<keyword evidence="3 6" id="KW-0349">Heme</keyword>
<comment type="cofactor">
    <cofactor evidence="1 6">
        <name>heme</name>
        <dbReference type="ChEBI" id="CHEBI:30413"/>
    </cofactor>
</comment>
<evidence type="ECO:0000256" key="4">
    <source>
        <dbReference type="ARBA" id="ARBA00022723"/>
    </source>
</evidence>
<dbReference type="PANTHER" id="PTHR24305:SF232">
    <property type="entry name" value="P450, PUTATIVE (EUROFUNG)-RELATED"/>
    <property type="match status" value="1"/>
</dbReference>
<evidence type="ECO:0000256" key="8">
    <source>
        <dbReference type="SAM" id="Phobius"/>
    </source>
</evidence>
<dbReference type="InterPro" id="IPR001128">
    <property type="entry name" value="Cyt_P450"/>
</dbReference>
<feature type="binding site" description="axial binding residue" evidence="6">
    <location>
        <position position="549"/>
    </location>
    <ligand>
        <name>heme</name>
        <dbReference type="ChEBI" id="CHEBI:30413"/>
    </ligand>
    <ligandPart>
        <name>Fe</name>
        <dbReference type="ChEBI" id="CHEBI:18248"/>
    </ligandPart>
</feature>
<dbReference type="GO" id="GO:0016705">
    <property type="term" value="F:oxidoreductase activity, acting on paired donors, with incorporation or reduction of molecular oxygen"/>
    <property type="evidence" value="ECO:0007669"/>
    <property type="project" value="InterPro"/>
</dbReference>
<feature type="transmembrane region" description="Helical" evidence="8">
    <location>
        <begin position="20"/>
        <end position="38"/>
    </location>
</feature>
<evidence type="ECO:0000256" key="6">
    <source>
        <dbReference type="PIRSR" id="PIRSR602401-1"/>
    </source>
</evidence>
<reference evidence="9" key="1">
    <citation type="submission" date="2017-09" db="EMBL/GenBank/DDBJ databases">
        <title>Polyketide synthases of a Diaporthe helianthi virulent isolate.</title>
        <authorList>
            <person name="Baroncelli R."/>
        </authorList>
    </citation>
    <scope>NUCLEOTIDE SEQUENCE [LARGE SCALE GENOMIC DNA]</scope>
    <source>
        <strain evidence="9">7/96</strain>
    </source>
</reference>
<dbReference type="InParanoid" id="A0A2P5HUA0"/>
<dbReference type="STRING" id="158607.A0A2P5HUA0"/>
<dbReference type="InterPro" id="IPR050121">
    <property type="entry name" value="Cytochrome_P450_monoxygenase"/>
</dbReference>